<dbReference type="AlphaFoldDB" id="A0A0D6MHM5"/>
<comment type="caution">
    <text evidence="5">The sequence shown here is derived from an EMBL/GenBank/DDBJ whole genome shotgun (WGS) entry which is preliminary data.</text>
</comment>
<dbReference type="GO" id="GO:0030313">
    <property type="term" value="C:cell envelope"/>
    <property type="evidence" value="ECO:0007669"/>
    <property type="project" value="UniProtKB-SubCell"/>
</dbReference>
<name>A0A0D6MHM5_9PROT</name>
<dbReference type="PROSITE" id="PS51318">
    <property type="entry name" value="TAT"/>
    <property type="match status" value="1"/>
</dbReference>
<keyword evidence="5" id="KW-0813">Transport</keyword>
<evidence type="ECO:0000256" key="2">
    <source>
        <dbReference type="ARBA" id="ARBA00007639"/>
    </source>
</evidence>
<evidence type="ECO:0000313" key="5">
    <source>
        <dbReference type="EMBL" id="GAN53137.1"/>
    </source>
</evidence>
<evidence type="ECO:0000259" key="4">
    <source>
        <dbReference type="Pfam" id="PF13407"/>
    </source>
</evidence>
<evidence type="ECO:0000256" key="3">
    <source>
        <dbReference type="ARBA" id="ARBA00022729"/>
    </source>
</evidence>
<dbReference type="InterPro" id="IPR028082">
    <property type="entry name" value="Peripla_BP_I"/>
</dbReference>
<comment type="similarity">
    <text evidence="2">Belongs to the bacterial solute-binding protein 2 family.</text>
</comment>
<dbReference type="Proteomes" id="UP000032679">
    <property type="component" value="Unassembled WGS sequence"/>
</dbReference>
<dbReference type="PANTHER" id="PTHR46847">
    <property type="entry name" value="D-ALLOSE-BINDING PERIPLASMIC PROTEIN-RELATED"/>
    <property type="match status" value="1"/>
</dbReference>
<keyword evidence="6" id="KW-1185">Reference proteome</keyword>
<feature type="domain" description="Periplasmic binding protein" evidence="4">
    <location>
        <begin position="43"/>
        <end position="297"/>
    </location>
</feature>
<dbReference type="STRING" id="1231623.Tasa_005_052"/>
<dbReference type="InterPro" id="IPR025997">
    <property type="entry name" value="SBP_2_dom"/>
</dbReference>
<dbReference type="Pfam" id="PF13407">
    <property type="entry name" value="Peripla_BP_4"/>
    <property type="match status" value="1"/>
</dbReference>
<dbReference type="CDD" id="cd19998">
    <property type="entry name" value="PBP1_ABC_sugar_binding-like"/>
    <property type="match status" value="1"/>
</dbReference>
<accession>A0A0D6MHM5</accession>
<dbReference type="GO" id="GO:0030246">
    <property type="term" value="F:carbohydrate binding"/>
    <property type="evidence" value="ECO:0007669"/>
    <property type="project" value="UniProtKB-ARBA"/>
</dbReference>
<dbReference type="SUPFAM" id="SSF53822">
    <property type="entry name" value="Periplasmic binding protein-like I"/>
    <property type="match status" value="1"/>
</dbReference>
<keyword evidence="3" id="KW-0732">Signal</keyword>
<proteinExistence type="inferred from homology"/>
<evidence type="ECO:0000313" key="6">
    <source>
        <dbReference type="Proteomes" id="UP000032679"/>
    </source>
</evidence>
<dbReference type="Gene3D" id="3.40.50.2300">
    <property type="match status" value="2"/>
</dbReference>
<dbReference type="RefSeq" id="WP_053053636.1">
    <property type="nucleotide sequence ID" value="NZ_BALE01000005.1"/>
</dbReference>
<dbReference type="OrthoDB" id="9147297at2"/>
<sequence>MNRNIDRRLLLQAGATGLLGAGLAGVLPLRPERAFAADAPFRIALSNSFIGNKWRLEMENVFKAALQMEPYKSEVQGTWFNSGNDISKQTQQISNLIAERVDAILIDAASPTGLNGVIRQATARGIVVIAFDNLVTAPSALTVNISEADLGRQLAEWLVKKLNGQGNVIMVTGVAGTQDDTDRNEAAEAVWKQHPGIKVVNRYTGMWDSSTAERNTAAILPSLPKVDGIWCQGGTDGVLKAFVAAGRTPLPFTAGECENGFRKFMIGYNGQKVDGISIGAPPFASVVSLELARRILRKEYPKKSIMLPLAAVTSDTVKVGETVFPDQPDSFFDDFTAGKGPNSLVDLCVGAALNGDACPGRLSVMLPTA</sequence>
<reference evidence="5 6" key="1">
    <citation type="submission" date="2012-10" db="EMBL/GenBank/DDBJ databases">
        <title>Genome sequencing of Tanticharoenia sakaeratensis NBRC 103193.</title>
        <authorList>
            <person name="Azuma Y."/>
            <person name="Hadano H."/>
            <person name="Hirakawa H."/>
            <person name="Matsushita K."/>
        </authorList>
    </citation>
    <scope>NUCLEOTIDE SEQUENCE [LARGE SCALE GENOMIC DNA]</scope>
    <source>
        <strain evidence="5 6">NBRC 103193</strain>
    </source>
</reference>
<protein>
    <submittedName>
        <fullName evidence="5">ABC-type sugar transport system periplasmic component-like protein</fullName>
    </submittedName>
</protein>
<dbReference type="EMBL" id="BALE01000005">
    <property type="protein sequence ID" value="GAN53137.1"/>
    <property type="molecule type" value="Genomic_DNA"/>
</dbReference>
<comment type="subcellular location">
    <subcellularLocation>
        <location evidence="1">Cell envelope</location>
    </subcellularLocation>
</comment>
<dbReference type="InterPro" id="IPR006311">
    <property type="entry name" value="TAT_signal"/>
</dbReference>
<gene>
    <name evidence="5" type="ORF">Tasa_005_052</name>
</gene>
<evidence type="ECO:0000256" key="1">
    <source>
        <dbReference type="ARBA" id="ARBA00004196"/>
    </source>
</evidence>
<dbReference type="PANTHER" id="PTHR46847:SF1">
    <property type="entry name" value="D-ALLOSE-BINDING PERIPLASMIC PROTEIN-RELATED"/>
    <property type="match status" value="1"/>
</dbReference>
<keyword evidence="5" id="KW-0762">Sugar transport</keyword>
<organism evidence="5 6">
    <name type="scientific">Tanticharoenia sakaeratensis NBRC 103193</name>
    <dbReference type="NCBI Taxonomy" id="1231623"/>
    <lineage>
        <taxon>Bacteria</taxon>
        <taxon>Pseudomonadati</taxon>
        <taxon>Pseudomonadota</taxon>
        <taxon>Alphaproteobacteria</taxon>
        <taxon>Acetobacterales</taxon>
        <taxon>Acetobacteraceae</taxon>
        <taxon>Tanticharoenia</taxon>
    </lineage>
</organism>